<dbReference type="Ensembl" id="ENSGGOT00000061714.1">
    <property type="protein sequence ID" value="ENSGGOP00000050130.1"/>
    <property type="gene ID" value="ENSGGOG00000039421.1"/>
</dbReference>
<sequence>MEELSLQISSIFISRNSKIRESETKSPLRGKEKNTLPLNGGLKMTLIYKEKTEGGDTDSEIL</sequence>
<proteinExistence type="predicted"/>
<dbReference type="GeneTree" id="ENSGT00390000010130"/>
<organism evidence="1 2">
    <name type="scientific">Gorilla gorilla gorilla</name>
    <name type="common">Western lowland gorilla</name>
    <dbReference type="NCBI Taxonomy" id="9595"/>
    <lineage>
        <taxon>Eukaryota</taxon>
        <taxon>Metazoa</taxon>
        <taxon>Chordata</taxon>
        <taxon>Craniata</taxon>
        <taxon>Vertebrata</taxon>
        <taxon>Euteleostomi</taxon>
        <taxon>Mammalia</taxon>
        <taxon>Eutheria</taxon>
        <taxon>Euarchontoglires</taxon>
        <taxon>Primates</taxon>
        <taxon>Haplorrhini</taxon>
        <taxon>Catarrhini</taxon>
        <taxon>Hominidae</taxon>
        <taxon>Gorilla</taxon>
    </lineage>
</organism>
<reference evidence="2" key="1">
    <citation type="submission" date="2011-05" db="EMBL/GenBank/DDBJ databases">
        <title>Insights into the evolution of the great apes provided by the gorilla genome.</title>
        <authorList>
            <person name="Scally A."/>
        </authorList>
    </citation>
    <scope>NUCLEOTIDE SEQUENCE [LARGE SCALE GENOMIC DNA]</scope>
</reference>
<reference evidence="1" key="4">
    <citation type="submission" date="2025-09" db="UniProtKB">
        <authorList>
            <consortium name="Ensembl"/>
        </authorList>
    </citation>
    <scope>IDENTIFICATION</scope>
</reference>
<reference evidence="1" key="3">
    <citation type="submission" date="2025-08" db="UniProtKB">
        <authorList>
            <consortium name="Ensembl"/>
        </authorList>
    </citation>
    <scope>IDENTIFICATION</scope>
</reference>
<accession>A0A2I2ZS99</accession>
<protein>
    <submittedName>
        <fullName evidence="1">Mitochondrial ribosomal protein L33</fullName>
    </submittedName>
</protein>
<dbReference type="EMBL" id="CABD030013702">
    <property type="status" value="NOT_ANNOTATED_CDS"/>
    <property type="molecule type" value="Genomic_DNA"/>
</dbReference>
<dbReference type="AlphaFoldDB" id="A0A2I2ZS99"/>
<keyword evidence="2" id="KW-1185">Reference proteome</keyword>
<dbReference type="Proteomes" id="UP000001519">
    <property type="component" value="Chromosome 2A"/>
</dbReference>
<evidence type="ECO:0000313" key="1">
    <source>
        <dbReference type="Ensembl" id="ENSGGOP00000050130.1"/>
    </source>
</evidence>
<name>A0A2I2ZS99_GORGO</name>
<gene>
    <name evidence="1" type="primary">MRPL33</name>
</gene>
<reference evidence="1 2" key="2">
    <citation type="journal article" date="2012" name="Nature">
        <title>Insights into hominid evolution from the gorilla genome sequence.</title>
        <authorList>
            <person name="Scally A."/>
            <person name="Dutheil J.Y."/>
            <person name="Hillier L.W."/>
            <person name="Jordan G.E."/>
            <person name="Goodhead I."/>
            <person name="Herrero J."/>
            <person name="Hobolth A."/>
            <person name="Lappalainen T."/>
            <person name="Mailund T."/>
            <person name="Marques-Bonet T."/>
            <person name="McCarthy S."/>
            <person name="Montgomery S.H."/>
            <person name="Schwalie P.C."/>
            <person name="Tang Y.A."/>
            <person name="Ward M.C."/>
            <person name="Xue Y."/>
            <person name="Yngvadottir B."/>
            <person name="Alkan C."/>
            <person name="Andersen L.N."/>
            <person name="Ayub Q."/>
            <person name="Ball E.V."/>
            <person name="Beal K."/>
            <person name="Bradley B.J."/>
            <person name="Chen Y."/>
            <person name="Clee C.M."/>
            <person name="Fitzgerald S."/>
            <person name="Graves T.A."/>
            <person name="Gu Y."/>
            <person name="Heath P."/>
            <person name="Heger A."/>
            <person name="Karakoc E."/>
            <person name="Kolb-Kokocinski A."/>
            <person name="Laird G.K."/>
            <person name="Lunter G."/>
            <person name="Meader S."/>
            <person name="Mort M."/>
            <person name="Mullikin J.C."/>
            <person name="Munch K."/>
            <person name="O'Connor T.D."/>
            <person name="Phillips A.D."/>
            <person name="Prado-Martinez J."/>
            <person name="Rogers A.S."/>
            <person name="Sajjadian S."/>
            <person name="Schmidt D."/>
            <person name="Shaw K."/>
            <person name="Simpson J.T."/>
            <person name="Stenson P.D."/>
            <person name="Turner D.J."/>
            <person name="Vigilant L."/>
            <person name="Vilella A.J."/>
            <person name="Whitener W."/>
            <person name="Zhu B."/>
            <person name="Cooper D.N."/>
            <person name="de Jong P."/>
            <person name="Dermitzakis E.T."/>
            <person name="Eichler E.E."/>
            <person name="Flicek P."/>
            <person name="Goldman N."/>
            <person name="Mundy N.I."/>
            <person name="Ning Z."/>
            <person name="Odom D.T."/>
            <person name="Ponting C.P."/>
            <person name="Quail M.A."/>
            <person name="Ryder O.A."/>
            <person name="Searle S.M."/>
            <person name="Warren W.C."/>
            <person name="Wilson R.K."/>
            <person name="Schierup M.H."/>
            <person name="Rogers J."/>
            <person name="Tyler-Smith C."/>
            <person name="Durbin R."/>
        </authorList>
    </citation>
    <scope>NUCLEOTIDE SEQUENCE [LARGE SCALE GENOMIC DNA]</scope>
</reference>
<dbReference type="Bgee" id="ENSGGOG00000039421">
    <property type="expression patterns" value="Expressed in heart and 6 other cell types or tissues"/>
</dbReference>
<evidence type="ECO:0000313" key="2">
    <source>
        <dbReference type="Proteomes" id="UP000001519"/>
    </source>
</evidence>